<organism evidence="1 2">
    <name type="scientific">Brassica carinata</name>
    <name type="common">Ethiopian mustard</name>
    <name type="synonym">Abyssinian cabbage</name>
    <dbReference type="NCBI Taxonomy" id="52824"/>
    <lineage>
        <taxon>Eukaryota</taxon>
        <taxon>Viridiplantae</taxon>
        <taxon>Streptophyta</taxon>
        <taxon>Embryophyta</taxon>
        <taxon>Tracheophyta</taxon>
        <taxon>Spermatophyta</taxon>
        <taxon>Magnoliopsida</taxon>
        <taxon>eudicotyledons</taxon>
        <taxon>Gunneridae</taxon>
        <taxon>Pentapetalae</taxon>
        <taxon>rosids</taxon>
        <taxon>malvids</taxon>
        <taxon>Brassicales</taxon>
        <taxon>Brassicaceae</taxon>
        <taxon>Brassiceae</taxon>
        <taxon>Brassica</taxon>
    </lineage>
</organism>
<sequence length="153" mass="16665">MATTTTSTANATASISTNTTTVIISAVTIPTTTATATSTMVISLVQVKLFKEVTSPLVLRKRSSIKGKTVSEAQKTFCISNANQYVEAGTYLRVHAHPKRSPRCYEIDWKSRIIAVTDSSYVILDKLAGTTNKEVNKLHRALDTVFVVRTLTV</sequence>
<evidence type="ECO:0000313" key="2">
    <source>
        <dbReference type="Proteomes" id="UP000886595"/>
    </source>
</evidence>
<reference evidence="1 2" key="1">
    <citation type="submission" date="2020-02" db="EMBL/GenBank/DDBJ databases">
        <authorList>
            <person name="Ma Q."/>
            <person name="Huang Y."/>
            <person name="Song X."/>
            <person name="Pei D."/>
        </authorList>
    </citation>
    <scope>NUCLEOTIDE SEQUENCE [LARGE SCALE GENOMIC DNA]</scope>
    <source>
        <strain evidence="1">Sxm20200214</strain>
        <tissue evidence="1">Leaf</tissue>
    </source>
</reference>
<dbReference type="OrthoDB" id="1724130at2759"/>
<gene>
    <name evidence="1" type="ORF">Bca52824_064271</name>
</gene>
<dbReference type="EMBL" id="JAAMPC010000013">
    <property type="protein sequence ID" value="KAG2269716.1"/>
    <property type="molecule type" value="Genomic_DNA"/>
</dbReference>
<protein>
    <submittedName>
        <fullName evidence="1">Uncharacterized protein</fullName>
    </submittedName>
</protein>
<evidence type="ECO:0000313" key="1">
    <source>
        <dbReference type="EMBL" id="KAG2269716.1"/>
    </source>
</evidence>
<dbReference type="AlphaFoldDB" id="A0A8X7U9Z5"/>
<keyword evidence="2" id="KW-1185">Reference proteome</keyword>
<comment type="caution">
    <text evidence="1">The sequence shown here is derived from an EMBL/GenBank/DDBJ whole genome shotgun (WGS) entry which is preliminary data.</text>
</comment>
<name>A0A8X7U9Z5_BRACI</name>
<proteinExistence type="predicted"/>
<dbReference type="Proteomes" id="UP000886595">
    <property type="component" value="Unassembled WGS sequence"/>
</dbReference>
<accession>A0A8X7U9Z5</accession>